<keyword evidence="1" id="KW-0067">ATP-binding</keyword>
<name>A0A0F7L3Y4_9VIRU</name>
<reference evidence="1" key="1">
    <citation type="journal article" date="2015" name="Front. Microbiol.">
        <title>Combining genomic sequencing methods to explore viral diversity and reveal potential virus-host interactions.</title>
        <authorList>
            <person name="Chow C.E."/>
            <person name="Winget D.M."/>
            <person name="White R.A.III."/>
            <person name="Hallam S.J."/>
            <person name="Suttle C.A."/>
        </authorList>
    </citation>
    <scope>NUCLEOTIDE SEQUENCE</scope>
    <source>
        <strain evidence="1">Anoxic2_1</strain>
    </source>
</reference>
<dbReference type="GO" id="GO:0004386">
    <property type="term" value="F:helicase activity"/>
    <property type="evidence" value="ECO:0007669"/>
    <property type="project" value="UniProtKB-KW"/>
</dbReference>
<accession>A0A0F7L3Y4</accession>
<sequence>MPRRAAVAMYAETTAHALHVQFLALRRSRHNYGIDRCIVVPFGQNSEIRQNLELVALVVCNRLPASV</sequence>
<keyword evidence="1" id="KW-0347">Helicase</keyword>
<keyword evidence="1" id="KW-0547">Nucleotide-binding</keyword>
<proteinExistence type="predicted"/>
<reference evidence="1" key="2">
    <citation type="submission" date="2015-03" db="EMBL/GenBank/DDBJ databases">
        <authorList>
            <person name="Chow C.-E.T."/>
            <person name="Winget D.M."/>
            <person name="White R.A.III."/>
            <person name="Hallam S.J."/>
            <person name="Suttle C.A."/>
        </authorList>
    </citation>
    <scope>NUCLEOTIDE SEQUENCE</scope>
    <source>
        <strain evidence="1">Anoxic2_1</strain>
    </source>
</reference>
<protein>
    <submittedName>
        <fullName evidence="1">Helicase protein</fullName>
    </submittedName>
</protein>
<dbReference type="EMBL" id="KR029585">
    <property type="protein sequence ID" value="AKH46660.1"/>
    <property type="molecule type" value="Genomic_DNA"/>
</dbReference>
<keyword evidence="1" id="KW-0378">Hydrolase</keyword>
<organism evidence="1">
    <name type="scientific">uncultured marine virus</name>
    <dbReference type="NCBI Taxonomy" id="186617"/>
    <lineage>
        <taxon>Viruses</taxon>
        <taxon>environmental samples</taxon>
    </lineage>
</organism>
<evidence type="ECO:0000313" key="1">
    <source>
        <dbReference type="EMBL" id="AKH46660.1"/>
    </source>
</evidence>